<feature type="signal peptide" evidence="1">
    <location>
        <begin position="1"/>
        <end position="21"/>
    </location>
</feature>
<dbReference type="Proteomes" id="UP001516400">
    <property type="component" value="Unassembled WGS sequence"/>
</dbReference>
<feature type="chain" id="PRO_5044859943" evidence="1">
    <location>
        <begin position="22"/>
        <end position="159"/>
    </location>
</feature>
<dbReference type="EMBL" id="JABFTP020000021">
    <property type="protein sequence ID" value="KAL3267994.1"/>
    <property type="molecule type" value="Genomic_DNA"/>
</dbReference>
<reference evidence="2 3" key="1">
    <citation type="journal article" date="2021" name="BMC Biol.">
        <title>Horizontally acquired antibacterial genes associated with adaptive radiation of ladybird beetles.</title>
        <authorList>
            <person name="Li H.S."/>
            <person name="Tang X.F."/>
            <person name="Huang Y.H."/>
            <person name="Xu Z.Y."/>
            <person name="Chen M.L."/>
            <person name="Du X.Y."/>
            <person name="Qiu B.Y."/>
            <person name="Chen P.T."/>
            <person name="Zhang W."/>
            <person name="Slipinski A."/>
            <person name="Escalona H.E."/>
            <person name="Waterhouse R.M."/>
            <person name="Zwick A."/>
            <person name="Pang H."/>
        </authorList>
    </citation>
    <scope>NUCLEOTIDE SEQUENCE [LARGE SCALE GENOMIC DNA]</scope>
    <source>
        <strain evidence="2">SYSU2018</strain>
    </source>
</reference>
<name>A0ABD2MP53_9CUCU</name>
<evidence type="ECO:0000256" key="1">
    <source>
        <dbReference type="SAM" id="SignalP"/>
    </source>
</evidence>
<organism evidence="2 3">
    <name type="scientific">Cryptolaemus montrouzieri</name>
    <dbReference type="NCBI Taxonomy" id="559131"/>
    <lineage>
        <taxon>Eukaryota</taxon>
        <taxon>Metazoa</taxon>
        <taxon>Ecdysozoa</taxon>
        <taxon>Arthropoda</taxon>
        <taxon>Hexapoda</taxon>
        <taxon>Insecta</taxon>
        <taxon>Pterygota</taxon>
        <taxon>Neoptera</taxon>
        <taxon>Endopterygota</taxon>
        <taxon>Coleoptera</taxon>
        <taxon>Polyphaga</taxon>
        <taxon>Cucujiformia</taxon>
        <taxon>Coccinelloidea</taxon>
        <taxon>Coccinellidae</taxon>
        <taxon>Scymninae</taxon>
        <taxon>Scymnini</taxon>
        <taxon>Cryptolaemus</taxon>
    </lineage>
</organism>
<evidence type="ECO:0000313" key="2">
    <source>
        <dbReference type="EMBL" id="KAL3267994.1"/>
    </source>
</evidence>
<comment type="caution">
    <text evidence="2">The sequence shown here is derived from an EMBL/GenBank/DDBJ whole genome shotgun (WGS) entry which is preliminary data.</text>
</comment>
<evidence type="ECO:0000313" key="3">
    <source>
        <dbReference type="Proteomes" id="UP001516400"/>
    </source>
</evidence>
<proteinExistence type="predicted"/>
<protein>
    <submittedName>
        <fullName evidence="2">Uncharacterized protein</fullName>
    </submittedName>
</protein>
<sequence length="159" mass="18500">MFVLVLVIILIINFNCYLCSFHLPNDVENYMEYHVMRSVSPVRMKPGYMPTKFTCQPDRKTQTSNTTELPYIVKKRRMMILEECEKQFEESSSKEIASCSSVQQIVEEVPQLPPRMLDKAIQVHICKTFRSKANQTKVNLVNQMTSPLKPCLQCLYITI</sequence>
<accession>A0ABD2MP53</accession>
<keyword evidence="1" id="KW-0732">Signal</keyword>
<dbReference type="AlphaFoldDB" id="A0ABD2MP53"/>
<keyword evidence="3" id="KW-1185">Reference proteome</keyword>
<gene>
    <name evidence="2" type="ORF">HHI36_007128</name>
</gene>